<dbReference type="Gene3D" id="3.30.1360.20">
    <property type="entry name" value="Transcriptional coactivator/pterin dehydratase"/>
    <property type="match status" value="1"/>
</dbReference>
<dbReference type="SUPFAM" id="SSF55248">
    <property type="entry name" value="PCD-like"/>
    <property type="match status" value="1"/>
</dbReference>
<evidence type="ECO:0000256" key="1">
    <source>
        <dbReference type="ARBA" id="ARBA00001554"/>
    </source>
</evidence>
<reference evidence="6 7" key="1">
    <citation type="submission" date="2024-04" db="EMBL/GenBank/DDBJ databases">
        <title>Novel species of the genus Ideonella isolated from streams.</title>
        <authorList>
            <person name="Lu H."/>
        </authorList>
    </citation>
    <scope>NUCLEOTIDE SEQUENCE [LARGE SCALE GENOMIC DNA]</scope>
    <source>
        <strain evidence="6 7">BYS139W</strain>
    </source>
</reference>
<sequence length="126" mass="13943">MSRHPDADAVLDAAALQQALQTLPHWRLHDGHLRRHYRTAGWKSTMMVVGTIGHLAEAAWHHPDLSVTYAEVIVKLVTHSAGGITPKDVALARQIEAVIGWQPGLDPDSPLEGTPDDPRLRHLKYD</sequence>
<dbReference type="Proteomes" id="UP001368500">
    <property type="component" value="Unassembled WGS sequence"/>
</dbReference>
<comment type="catalytic activity">
    <reaction evidence="1">
        <text>(4aS,6R)-4a-hydroxy-L-erythro-5,6,7,8-tetrahydrobiopterin = (6R)-L-erythro-6,7-dihydrobiopterin + H2O</text>
        <dbReference type="Rhea" id="RHEA:11920"/>
        <dbReference type="ChEBI" id="CHEBI:15377"/>
        <dbReference type="ChEBI" id="CHEBI:15642"/>
        <dbReference type="ChEBI" id="CHEBI:43120"/>
        <dbReference type="EC" id="4.2.1.96"/>
    </reaction>
</comment>
<dbReference type="Pfam" id="PF01329">
    <property type="entry name" value="Pterin_4a"/>
    <property type="match status" value="1"/>
</dbReference>
<keyword evidence="4 6" id="KW-0456">Lyase</keyword>
<dbReference type="RefSeq" id="WP_341374778.1">
    <property type="nucleotide sequence ID" value="NZ_JBBUTF010000012.1"/>
</dbReference>
<evidence type="ECO:0000313" key="7">
    <source>
        <dbReference type="Proteomes" id="UP001368500"/>
    </source>
</evidence>
<feature type="region of interest" description="Disordered" evidence="5">
    <location>
        <begin position="103"/>
        <end position="126"/>
    </location>
</feature>
<keyword evidence="7" id="KW-1185">Reference proteome</keyword>
<comment type="caution">
    <text evidence="6">The sequence shown here is derived from an EMBL/GenBank/DDBJ whole genome shotgun (WGS) entry which is preliminary data.</text>
</comment>
<dbReference type="NCBIfam" id="NF002017">
    <property type="entry name" value="PRK00823.1-2"/>
    <property type="match status" value="1"/>
</dbReference>
<dbReference type="EC" id="4.2.1.96" evidence="3"/>
<dbReference type="PANTHER" id="PTHR12599">
    <property type="entry name" value="PTERIN-4-ALPHA-CARBINOLAMINE DEHYDRATASE"/>
    <property type="match status" value="1"/>
</dbReference>
<comment type="similarity">
    <text evidence="2">Belongs to the pterin-4-alpha-carbinolamine dehydratase family.</text>
</comment>
<evidence type="ECO:0000256" key="4">
    <source>
        <dbReference type="ARBA" id="ARBA00023239"/>
    </source>
</evidence>
<dbReference type="InterPro" id="IPR036428">
    <property type="entry name" value="PCD_sf"/>
</dbReference>
<evidence type="ECO:0000256" key="5">
    <source>
        <dbReference type="SAM" id="MobiDB-lite"/>
    </source>
</evidence>
<dbReference type="GO" id="GO:0008124">
    <property type="term" value="F:4-alpha-hydroxytetrahydrobiopterin dehydratase activity"/>
    <property type="evidence" value="ECO:0007669"/>
    <property type="project" value="UniProtKB-EC"/>
</dbReference>
<dbReference type="InterPro" id="IPR001533">
    <property type="entry name" value="Pterin_deHydtase"/>
</dbReference>
<gene>
    <name evidence="6" type="ORF">AACH11_13570</name>
</gene>
<dbReference type="PANTHER" id="PTHR12599:SF0">
    <property type="entry name" value="PTERIN-4-ALPHA-CARBINOLAMINE DEHYDRATASE"/>
    <property type="match status" value="1"/>
</dbReference>
<protein>
    <recommendedName>
        <fullName evidence="3">4a-hydroxytetrahydrobiopterin dehydratase</fullName>
        <ecNumber evidence="3">4.2.1.96</ecNumber>
    </recommendedName>
</protein>
<evidence type="ECO:0000256" key="3">
    <source>
        <dbReference type="ARBA" id="ARBA00013252"/>
    </source>
</evidence>
<evidence type="ECO:0000313" key="6">
    <source>
        <dbReference type="EMBL" id="MEK8026994.1"/>
    </source>
</evidence>
<organism evidence="6 7">
    <name type="scientific">Pseudaquabacterium rugosum</name>
    <dbReference type="NCBI Taxonomy" id="2984194"/>
    <lineage>
        <taxon>Bacteria</taxon>
        <taxon>Pseudomonadati</taxon>
        <taxon>Pseudomonadota</taxon>
        <taxon>Betaproteobacteria</taxon>
        <taxon>Burkholderiales</taxon>
        <taxon>Sphaerotilaceae</taxon>
        <taxon>Pseudaquabacterium</taxon>
    </lineage>
</organism>
<feature type="compositionally biased region" description="Basic and acidic residues" evidence="5">
    <location>
        <begin position="116"/>
        <end position="126"/>
    </location>
</feature>
<name>A0ABU9BAR6_9BURK</name>
<proteinExistence type="inferred from homology"/>
<dbReference type="EMBL" id="JBBUTF010000012">
    <property type="protein sequence ID" value="MEK8026994.1"/>
    <property type="molecule type" value="Genomic_DNA"/>
</dbReference>
<evidence type="ECO:0000256" key="2">
    <source>
        <dbReference type="ARBA" id="ARBA00006472"/>
    </source>
</evidence>
<accession>A0ABU9BAR6</accession>
<dbReference type="CDD" id="cd00488">
    <property type="entry name" value="PCD_DCoH"/>
    <property type="match status" value="1"/>
</dbReference>